<evidence type="ECO:0008006" key="4">
    <source>
        <dbReference type="Google" id="ProtNLM"/>
    </source>
</evidence>
<feature type="signal peptide" evidence="1">
    <location>
        <begin position="1"/>
        <end position="22"/>
    </location>
</feature>
<accession>A0A060QI84</accession>
<dbReference type="Proteomes" id="UP000027583">
    <property type="component" value="Unassembled WGS sequence"/>
</dbReference>
<protein>
    <recommendedName>
        <fullName evidence="4">Lipoprotein</fullName>
    </recommendedName>
</protein>
<comment type="caution">
    <text evidence="2">The sequence shown here is derived from an EMBL/GenBank/DDBJ whole genome shotgun (WGS) entry which is preliminary data.</text>
</comment>
<reference evidence="2 3" key="1">
    <citation type="journal article" date="2014" name="Genome Biol. Evol.">
        <title>Acetic acid bacteria genomes reveal functional traits for adaptation to life in insect guts.</title>
        <authorList>
            <person name="Chouaia B."/>
            <person name="Gaiarsa S."/>
            <person name="Crotti E."/>
            <person name="Comandatore F."/>
            <person name="Degli Esposti M."/>
            <person name="Ricci I."/>
            <person name="Alma A."/>
            <person name="Favia G."/>
            <person name="Bandi C."/>
            <person name="Daffonchio D."/>
        </authorList>
    </citation>
    <scope>NUCLEOTIDE SEQUENCE [LARGE SCALE GENOMIC DNA]</scope>
    <source>
        <strain evidence="2 3">SF2.1</strain>
    </source>
</reference>
<organism evidence="2 3">
    <name type="scientific">Asaia bogorensis</name>
    <dbReference type="NCBI Taxonomy" id="91915"/>
    <lineage>
        <taxon>Bacteria</taxon>
        <taxon>Pseudomonadati</taxon>
        <taxon>Pseudomonadota</taxon>
        <taxon>Alphaproteobacteria</taxon>
        <taxon>Acetobacterales</taxon>
        <taxon>Acetobacteraceae</taxon>
        <taxon>Asaia</taxon>
    </lineage>
</organism>
<dbReference type="RefSeq" id="WP_023979347.1">
    <property type="nucleotide sequence ID" value="NZ_JBBCPA010000004.1"/>
</dbReference>
<proteinExistence type="predicted"/>
<evidence type="ECO:0000313" key="2">
    <source>
        <dbReference type="EMBL" id="CDG40869.1"/>
    </source>
</evidence>
<name>A0A060QI84_9PROT</name>
<dbReference type="AlphaFoldDB" id="A0A060QI84"/>
<reference evidence="2 3" key="2">
    <citation type="journal article" date="2014" name="PLoS ONE">
        <title>Evolution of mitochondria reconstructed from the energy metabolism of living bacteria.</title>
        <authorList>
            <person name="Degli Esposti M."/>
            <person name="Chouaia B."/>
            <person name="Comandatore F."/>
            <person name="Crotti E."/>
            <person name="Sassera D."/>
            <person name="Lievens P.M."/>
            <person name="Daffonchio D."/>
            <person name="Bandi C."/>
        </authorList>
    </citation>
    <scope>NUCLEOTIDE SEQUENCE [LARGE SCALE GENOMIC DNA]</scope>
    <source>
        <strain evidence="2 3">SF2.1</strain>
    </source>
</reference>
<evidence type="ECO:0000313" key="3">
    <source>
        <dbReference type="Proteomes" id="UP000027583"/>
    </source>
</evidence>
<sequence length="141" mass="16096">MKNLILLALSIVSCLACTESRAGEFKFDTEITIAQIDRVVAVLNKKAPDYENEMETITATSRDGRILVEEIELTREADNCIQTFSRDKLKQLLYDATANRYCNTNLKFLMDGNVSLKLIFFLHGKEFYRVLQTPFSCTIVN</sequence>
<gene>
    <name evidence="2" type="ORF">ASAP_2824</name>
</gene>
<evidence type="ECO:0000256" key="1">
    <source>
        <dbReference type="SAM" id="SignalP"/>
    </source>
</evidence>
<dbReference type="EMBL" id="CBLX010000024">
    <property type="protein sequence ID" value="CDG40869.1"/>
    <property type="molecule type" value="Genomic_DNA"/>
</dbReference>
<keyword evidence="1" id="KW-0732">Signal</keyword>
<feature type="chain" id="PRO_5001585946" description="Lipoprotein" evidence="1">
    <location>
        <begin position="23"/>
        <end position="141"/>
    </location>
</feature>